<dbReference type="Proteomes" id="UP000178276">
    <property type="component" value="Unassembled WGS sequence"/>
</dbReference>
<evidence type="ECO:0000256" key="1">
    <source>
        <dbReference type="SAM" id="Coils"/>
    </source>
</evidence>
<sequence>MIKIIFIFLLIALPVFAQDGLREDISVPTESATRAVSPAGSVTPRPTIAATSAPALATSEPTSKESAPSSNSDVLGIAVFAAAVLALSGYGAYKLKTQNQNKKDSKKESQCFDLKKMMENKLKELTDLRGQAEGKIKENAREKVRESLKGTSTGEALAKIERVEKEYARIKKLYEKCIIEFSQKKKKTILVDVVYTFVDTRGNIFKEMRELLEKYPNRKILLTGADDRQFKEWGLDKMPYEIWTLKHNPEKTDPEYYKKMLTHFELIANDVIYFEHSPEAVASAKSIGIKTYYYDSKKKDLTALKNFLDENL</sequence>
<reference evidence="3 4" key="1">
    <citation type="journal article" date="2016" name="Nat. Commun.">
        <title>Thousands of microbial genomes shed light on interconnected biogeochemical processes in an aquifer system.</title>
        <authorList>
            <person name="Anantharaman K."/>
            <person name="Brown C.T."/>
            <person name="Hug L.A."/>
            <person name="Sharon I."/>
            <person name="Castelle C.J."/>
            <person name="Probst A.J."/>
            <person name="Thomas B.C."/>
            <person name="Singh A."/>
            <person name="Wilkins M.J."/>
            <person name="Karaoz U."/>
            <person name="Brodie E.L."/>
            <person name="Williams K.H."/>
            <person name="Hubbard S.S."/>
            <person name="Banfield J.F."/>
        </authorList>
    </citation>
    <scope>NUCLEOTIDE SEQUENCE [LARGE SCALE GENOMIC DNA]</scope>
</reference>
<protein>
    <submittedName>
        <fullName evidence="3">Uncharacterized protein</fullName>
    </submittedName>
</protein>
<keyword evidence="1" id="KW-0175">Coiled coil</keyword>
<organism evidence="3 4">
    <name type="scientific">Candidatus Giovannonibacteria bacterium RIFCSPHIGHO2_02_43_16</name>
    <dbReference type="NCBI Taxonomy" id="1798331"/>
    <lineage>
        <taxon>Bacteria</taxon>
        <taxon>Candidatus Giovannoniibacteriota</taxon>
    </lineage>
</organism>
<dbReference type="Gene3D" id="3.40.50.1000">
    <property type="entry name" value="HAD superfamily/HAD-like"/>
    <property type="match status" value="1"/>
</dbReference>
<accession>A0A1F5WD47</accession>
<dbReference type="EMBL" id="MFHJ01000031">
    <property type="protein sequence ID" value="OGF73649.1"/>
    <property type="molecule type" value="Genomic_DNA"/>
</dbReference>
<dbReference type="AlphaFoldDB" id="A0A1F5WD47"/>
<gene>
    <name evidence="3" type="ORF">A2W57_03035</name>
</gene>
<dbReference type="SUPFAM" id="SSF56784">
    <property type="entry name" value="HAD-like"/>
    <property type="match status" value="1"/>
</dbReference>
<proteinExistence type="predicted"/>
<feature type="coiled-coil region" evidence="1">
    <location>
        <begin position="115"/>
        <end position="180"/>
    </location>
</feature>
<dbReference type="InterPro" id="IPR023214">
    <property type="entry name" value="HAD_sf"/>
</dbReference>
<dbReference type="STRING" id="1798331.A2W57_03035"/>
<evidence type="ECO:0000256" key="2">
    <source>
        <dbReference type="SAM" id="MobiDB-lite"/>
    </source>
</evidence>
<comment type="caution">
    <text evidence="3">The sequence shown here is derived from an EMBL/GenBank/DDBJ whole genome shotgun (WGS) entry which is preliminary data.</text>
</comment>
<feature type="region of interest" description="Disordered" evidence="2">
    <location>
        <begin position="29"/>
        <end position="69"/>
    </location>
</feature>
<evidence type="ECO:0000313" key="4">
    <source>
        <dbReference type="Proteomes" id="UP000178276"/>
    </source>
</evidence>
<evidence type="ECO:0000313" key="3">
    <source>
        <dbReference type="EMBL" id="OGF73649.1"/>
    </source>
</evidence>
<dbReference type="InterPro" id="IPR036412">
    <property type="entry name" value="HAD-like_sf"/>
</dbReference>
<name>A0A1F5WD47_9BACT</name>
<feature type="compositionally biased region" description="Polar residues" evidence="2">
    <location>
        <begin position="59"/>
        <end position="69"/>
    </location>
</feature>